<dbReference type="PROSITE" id="PS51007">
    <property type="entry name" value="CYTC"/>
    <property type="match status" value="1"/>
</dbReference>
<dbReference type="InterPro" id="IPR048433">
    <property type="entry name" value="YNCE-like_beta-prop"/>
</dbReference>
<dbReference type="Gene3D" id="1.10.760.10">
    <property type="entry name" value="Cytochrome c-like domain"/>
    <property type="match status" value="2"/>
</dbReference>
<dbReference type="GO" id="GO:0020037">
    <property type="term" value="F:heme binding"/>
    <property type="evidence" value="ECO:0007669"/>
    <property type="project" value="InterPro"/>
</dbReference>
<evidence type="ECO:0000256" key="4">
    <source>
        <dbReference type="ARBA" id="ARBA00023004"/>
    </source>
</evidence>
<dbReference type="InterPro" id="IPR036909">
    <property type="entry name" value="Cyt_c-like_dom_sf"/>
</dbReference>
<keyword evidence="2 5" id="KW-0479">Metal-binding</keyword>
<dbReference type="InterPro" id="IPR051200">
    <property type="entry name" value="Host-pathogen_enzymatic-act"/>
</dbReference>
<evidence type="ECO:0000259" key="6">
    <source>
        <dbReference type="PROSITE" id="PS51007"/>
    </source>
</evidence>
<dbReference type="SUPFAM" id="SSF46626">
    <property type="entry name" value="Cytochrome c"/>
    <property type="match status" value="2"/>
</dbReference>
<dbReference type="GO" id="GO:0046872">
    <property type="term" value="F:metal ion binding"/>
    <property type="evidence" value="ECO:0007669"/>
    <property type="project" value="UniProtKB-KW"/>
</dbReference>
<dbReference type="PANTHER" id="PTHR47197:SF3">
    <property type="entry name" value="DIHYDRO-HEME D1 DEHYDROGENASE"/>
    <property type="match status" value="1"/>
</dbReference>
<dbReference type="GO" id="GO:0009055">
    <property type="term" value="F:electron transfer activity"/>
    <property type="evidence" value="ECO:0007669"/>
    <property type="project" value="InterPro"/>
</dbReference>
<dbReference type="InterPro" id="IPR011045">
    <property type="entry name" value="N2O_reductase_N"/>
</dbReference>
<evidence type="ECO:0000313" key="8">
    <source>
        <dbReference type="Proteomes" id="UP000318538"/>
    </source>
</evidence>
<organism evidence="7 8">
    <name type="scientific">Rubripirellula lacrimiformis</name>
    <dbReference type="NCBI Taxonomy" id="1930273"/>
    <lineage>
        <taxon>Bacteria</taxon>
        <taxon>Pseudomonadati</taxon>
        <taxon>Planctomycetota</taxon>
        <taxon>Planctomycetia</taxon>
        <taxon>Pirellulales</taxon>
        <taxon>Pirellulaceae</taxon>
        <taxon>Rubripirellula</taxon>
    </lineage>
</organism>
<dbReference type="OrthoDB" id="9772811at2"/>
<evidence type="ECO:0000256" key="1">
    <source>
        <dbReference type="ARBA" id="ARBA00022617"/>
    </source>
</evidence>
<dbReference type="AlphaFoldDB" id="A0A517NH96"/>
<dbReference type="InterPro" id="IPR015943">
    <property type="entry name" value="WD40/YVTN_repeat-like_dom_sf"/>
</dbReference>
<dbReference type="Pfam" id="PF21783">
    <property type="entry name" value="YNCE"/>
    <property type="match status" value="1"/>
</dbReference>
<sequence>MTSRHLVLPVAIGLWVSTLIVAGGFSAVSAETTVGGTSAAPIGSPPQEMDRSPVDLAISPDGQWIVTINETSDSASLIRVADRTVVNEISIGQHPANLAFTPDGEFVLVTCAWAGTVQVLQISRDRLHLVRTIPVGMRPCGIAVSANSSKAYVGLVASGEVAEIDWQRGVVERRFHVGDWPRYLTLSNDASRLAVGLAGQSEIAVIDVASGENLYGEPLSGGINLGQMLTSADGTYAYFPWMVYRTNPINVRNIRLGWVLASRIGRVRLDGPAYREAVSLDVPGIAVADSHDLVISDDGKRIVASSSGTHELLVYRLPDLPFIAEGGPGDLIDPQLQYDPERFHRIEVGGRPMGMAIQRDPASGNQMVYVANYLANSVQVVEVVADDVAISSVVAEIPLGGPAKKTLARTGMEIFYDAKRSLDQWYSCHSCHPGGGSNSRVMDTFNDGTEMTFKTVLPLQNVTKTSPWTWHGWQDDLSDAMHRSIVSSMQGTAPESRDKEALVAFLETLDHPPNPYRLADGSLSESAMRGQDVFRSPKAACTDCHSGPLLTDGQIHDVDTGSKSDHYQGYNTPSLLGTYAKVRWLHHGRAKSLEDVVTDWHSPEKVNGTGPLSESEAADLVEYLKSL</sequence>
<evidence type="ECO:0000313" key="7">
    <source>
        <dbReference type="EMBL" id="QDT06505.1"/>
    </source>
</evidence>
<evidence type="ECO:0000256" key="2">
    <source>
        <dbReference type="ARBA" id="ARBA00022723"/>
    </source>
</evidence>
<name>A0A517NH96_9BACT</name>
<evidence type="ECO:0000256" key="5">
    <source>
        <dbReference type="PROSITE-ProRule" id="PRU00433"/>
    </source>
</evidence>
<dbReference type="PANTHER" id="PTHR47197">
    <property type="entry name" value="PROTEIN NIRF"/>
    <property type="match status" value="1"/>
</dbReference>
<keyword evidence="1 5" id="KW-0349">Heme</keyword>
<dbReference type="EMBL" id="CP036525">
    <property type="protein sequence ID" value="QDT06505.1"/>
    <property type="molecule type" value="Genomic_DNA"/>
</dbReference>
<protein>
    <submittedName>
        <fullName evidence="7">Lactonase, 7-bladed beta-propeller</fullName>
    </submittedName>
</protein>
<reference evidence="7 8" key="1">
    <citation type="submission" date="2019-02" db="EMBL/GenBank/DDBJ databases">
        <title>Deep-cultivation of Planctomycetes and their phenomic and genomic characterization uncovers novel biology.</title>
        <authorList>
            <person name="Wiegand S."/>
            <person name="Jogler M."/>
            <person name="Boedeker C."/>
            <person name="Pinto D."/>
            <person name="Vollmers J."/>
            <person name="Rivas-Marin E."/>
            <person name="Kohn T."/>
            <person name="Peeters S.H."/>
            <person name="Heuer A."/>
            <person name="Rast P."/>
            <person name="Oberbeckmann S."/>
            <person name="Bunk B."/>
            <person name="Jeske O."/>
            <person name="Meyerdierks A."/>
            <person name="Storesund J.E."/>
            <person name="Kallscheuer N."/>
            <person name="Luecker S."/>
            <person name="Lage O.M."/>
            <person name="Pohl T."/>
            <person name="Merkel B.J."/>
            <person name="Hornburger P."/>
            <person name="Mueller R.-W."/>
            <person name="Bruemmer F."/>
            <person name="Labrenz M."/>
            <person name="Spormann A.M."/>
            <person name="Op den Camp H."/>
            <person name="Overmann J."/>
            <person name="Amann R."/>
            <person name="Jetten M.S.M."/>
            <person name="Mascher T."/>
            <person name="Medema M.H."/>
            <person name="Devos D.P."/>
            <person name="Kaster A.-K."/>
            <person name="Ovreas L."/>
            <person name="Rohde M."/>
            <person name="Galperin M.Y."/>
            <person name="Jogler C."/>
        </authorList>
    </citation>
    <scope>NUCLEOTIDE SEQUENCE [LARGE SCALE GENOMIC DNA]</scope>
    <source>
        <strain evidence="7 8">K22_7</strain>
    </source>
</reference>
<dbReference type="Gene3D" id="2.130.10.10">
    <property type="entry name" value="YVTN repeat-like/Quinoprotein amine dehydrogenase"/>
    <property type="match status" value="1"/>
</dbReference>
<keyword evidence="8" id="KW-1185">Reference proteome</keyword>
<dbReference type="InterPro" id="IPR011048">
    <property type="entry name" value="Haem_d1_sf"/>
</dbReference>
<dbReference type="RefSeq" id="WP_145173215.1">
    <property type="nucleotide sequence ID" value="NZ_CP036525.1"/>
</dbReference>
<accession>A0A517NH96</accession>
<dbReference type="SUPFAM" id="SSF51004">
    <property type="entry name" value="C-terminal (heme d1) domain of cytochrome cd1-nitrite reductase"/>
    <property type="match status" value="1"/>
</dbReference>
<keyword evidence="4 5" id="KW-0408">Iron</keyword>
<gene>
    <name evidence="7" type="ORF">K227x_49150</name>
</gene>
<proteinExistence type="predicted"/>
<dbReference type="KEGG" id="rlc:K227x_49150"/>
<keyword evidence="3" id="KW-0732">Signal</keyword>
<dbReference type="SUPFAM" id="SSF50974">
    <property type="entry name" value="Nitrous oxide reductase, N-terminal domain"/>
    <property type="match status" value="1"/>
</dbReference>
<evidence type="ECO:0000256" key="3">
    <source>
        <dbReference type="ARBA" id="ARBA00022729"/>
    </source>
</evidence>
<dbReference type="InterPro" id="IPR009056">
    <property type="entry name" value="Cyt_c-like_dom"/>
</dbReference>
<dbReference type="Proteomes" id="UP000318538">
    <property type="component" value="Chromosome"/>
</dbReference>
<feature type="domain" description="Cytochrome c" evidence="6">
    <location>
        <begin position="525"/>
        <end position="627"/>
    </location>
</feature>